<dbReference type="Proteomes" id="UP000075243">
    <property type="component" value="Unassembled WGS sequence"/>
</dbReference>
<dbReference type="SMART" id="SM00614">
    <property type="entry name" value="ZnF_BED"/>
    <property type="match status" value="1"/>
</dbReference>
<dbReference type="InterPro" id="IPR025525">
    <property type="entry name" value="hAT-like_transposase_RNase-H"/>
</dbReference>
<accession>A0A151R7Q2</accession>
<proteinExistence type="predicted"/>
<evidence type="ECO:0000256" key="8">
    <source>
        <dbReference type="PROSITE-ProRule" id="PRU00027"/>
    </source>
</evidence>
<dbReference type="Pfam" id="PF05699">
    <property type="entry name" value="Dimer_Tnp_hAT"/>
    <property type="match status" value="1"/>
</dbReference>
<keyword evidence="7" id="KW-0539">Nucleus</keyword>
<dbReference type="PANTHER" id="PTHR23272">
    <property type="entry name" value="BED FINGER-RELATED"/>
    <property type="match status" value="1"/>
</dbReference>
<keyword evidence="5" id="KW-0862">Zinc</keyword>
<dbReference type="InterPro" id="IPR003656">
    <property type="entry name" value="Znf_BED"/>
</dbReference>
<keyword evidence="13" id="KW-1185">Reference proteome</keyword>
<evidence type="ECO:0000256" key="1">
    <source>
        <dbReference type="ARBA" id="ARBA00004123"/>
    </source>
</evidence>
<evidence type="ECO:0000256" key="10">
    <source>
        <dbReference type="SAM" id="Phobius"/>
    </source>
</evidence>
<dbReference type="InterPro" id="IPR012337">
    <property type="entry name" value="RNaseH-like_sf"/>
</dbReference>
<dbReference type="GO" id="GO:0046983">
    <property type="term" value="F:protein dimerization activity"/>
    <property type="evidence" value="ECO:0007669"/>
    <property type="project" value="InterPro"/>
</dbReference>
<comment type="subunit">
    <text evidence="2">Homodimer.</text>
</comment>
<organism evidence="12 13">
    <name type="scientific">Cajanus cajan</name>
    <name type="common">Pigeon pea</name>
    <name type="synonym">Cajanus indicus</name>
    <dbReference type="NCBI Taxonomy" id="3821"/>
    <lineage>
        <taxon>Eukaryota</taxon>
        <taxon>Viridiplantae</taxon>
        <taxon>Streptophyta</taxon>
        <taxon>Embryophyta</taxon>
        <taxon>Tracheophyta</taxon>
        <taxon>Spermatophyta</taxon>
        <taxon>Magnoliopsida</taxon>
        <taxon>eudicotyledons</taxon>
        <taxon>Gunneridae</taxon>
        <taxon>Pentapetalae</taxon>
        <taxon>rosids</taxon>
        <taxon>fabids</taxon>
        <taxon>Fabales</taxon>
        <taxon>Fabaceae</taxon>
        <taxon>Papilionoideae</taxon>
        <taxon>50 kb inversion clade</taxon>
        <taxon>NPAAA clade</taxon>
        <taxon>indigoferoid/millettioid clade</taxon>
        <taxon>Phaseoleae</taxon>
        <taxon>Cajanus</taxon>
    </lineage>
</organism>
<feature type="region of interest" description="Disordered" evidence="9">
    <location>
        <begin position="38"/>
        <end position="60"/>
    </location>
</feature>
<feature type="transmembrane region" description="Helical" evidence="10">
    <location>
        <begin position="373"/>
        <end position="394"/>
    </location>
</feature>
<evidence type="ECO:0000313" key="12">
    <source>
        <dbReference type="EMBL" id="KYP38650.1"/>
    </source>
</evidence>
<dbReference type="GO" id="GO:0005634">
    <property type="term" value="C:nucleus"/>
    <property type="evidence" value="ECO:0007669"/>
    <property type="project" value="UniProtKB-SubCell"/>
</dbReference>
<sequence>MEQSCQNLPATTDNLIQATAETNNPPQAHIAAPTEVAGLNSSHPLPSKSKKRKPNANGPRKTSIVWEHFIVLPETEVKEPTTTCKYCNHKYLCDPKIYGTSNMLHHLTKCKKYFGSLCHDPSQTVLTFGLGKIWSNSDFQTRGWEMRRKYDKYWGNALNTNQLLYFGVILDPRYKFKYVERSFNDMYKYDHQFANNLSTSVKQNLTRMYNWYVAAHEQHHKQTQSGAEQFGNCSTGGITNPIEIPCHMARKYAFKAHLKEKSYLDQKNELETYLAEANVDADDNFELLLWWKQNSSRLPILSNMAKDVFATPVLTVASESVFSTGGRVLDTFRSSLNPEMAEALICYQNWLRPCLLQFKEVNPVEELESSENIVIGNIYSFPTIIYNIFILLFFNF</sequence>
<dbReference type="PROSITE" id="PS50808">
    <property type="entry name" value="ZF_BED"/>
    <property type="match status" value="1"/>
</dbReference>
<dbReference type="PANTHER" id="PTHR23272:SF184">
    <property type="entry name" value="OS03G0311250 PROTEIN"/>
    <property type="match status" value="1"/>
</dbReference>
<protein>
    <submittedName>
        <fullName evidence="12">AC transposase</fullName>
    </submittedName>
</protein>
<keyword evidence="6" id="KW-0238">DNA-binding</keyword>
<dbReference type="Pfam" id="PF02892">
    <property type="entry name" value="zf-BED"/>
    <property type="match status" value="1"/>
</dbReference>
<dbReference type="Gramene" id="C.cajan_48361.t">
    <property type="protein sequence ID" value="C.cajan_48361.t"/>
    <property type="gene ID" value="C.cajan_48361"/>
</dbReference>
<dbReference type="InterPro" id="IPR008906">
    <property type="entry name" value="HATC_C_dom"/>
</dbReference>
<comment type="subcellular location">
    <subcellularLocation>
        <location evidence="1">Nucleus</location>
    </subcellularLocation>
</comment>
<evidence type="ECO:0000256" key="6">
    <source>
        <dbReference type="ARBA" id="ARBA00023125"/>
    </source>
</evidence>
<evidence type="ECO:0000259" key="11">
    <source>
        <dbReference type="PROSITE" id="PS50808"/>
    </source>
</evidence>
<gene>
    <name evidence="12" type="ORF">KK1_040094</name>
</gene>
<dbReference type="GO" id="GO:0003677">
    <property type="term" value="F:DNA binding"/>
    <property type="evidence" value="ECO:0007669"/>
    <property type="project" value="UniProtKB-KW"/>
</dbReference>
<feature type="domain" description="BED-type" evidence="11">
    <location>
        <begin position="60"/>
        <end position="117"/>
    </location>
</feature>
<dbReference type="SUPFAM" id="SSF53098">
    <property type="entry name" value="Ribonuclease H-like"/>
    <property type="match status" value="1"/>
</dbReference>
<dbReference type="Pfam" id="PF14372">
    <property type="entry name" value="hAT-like_RNase-H"/>
    <property type="match status" value="1"/>
</dbReference>
<evidence type="ECO:0000256" key="5">
    <source>
        <dbReference type="ARBA" id="ARBA00022833"/>
    </source>
</evidence>
<keyword evidence="3" id="KW-0479">Metal-binding</keyword>
<evidence type="ECO:0000256" key="9">
    <source>
        <dbReference type="SAM" id="MobiDB-lite"/>
    </source>
</evidence>
<reference evidence="12" key="1">
    <citation type="journal article" date="2012" name="Nat. Biotechnol.">
        <title>Draft genome sequence of pigeonpea (Cajanus cajan), an orphan legume crop of resource-poor farmers.</title>
        <authorList>
            <person name="Varshney R.K."/>
            <person name="Chen W."/>
            <person name="Li Y."/>
            <person name="Bharti A.K."/>
            <person name="Saxena R.K."/>
            <person name="Schlueter J.A."/>
            <person name="Donoghue M.T."/>
            <person name="Azam S."/>
            <person name="Fan G."/>
            <person name="Whaley A.M."/>
            <person name="Farmer A.D."/>
            <person name="Sheridan J."/>
            <person name="Iwata A."/>
            <person name="Tuteja R."/>
            <person name="Penmetsa R.V."/>
            <person name="Wu W."/>
            <person name="Upadhyaya H.D."/>
            <person name="Yang S.P."/>
            <person name="Shah T."/>
            <person name="Saxena K.B."/>
            <person name="Michael T."/>
            <person name="McCombie W.R."/>
            <person name="Yang B."/>
            <person name="Zhang G."/>
            <person name="Yang H."/>
            <person name="Wang J."/>
            <person name="Spillane C."/>
            <person name="Cook D.R."/>
            <person name="May G.D."/>
            <person name="Xu X."/>
            <person name="Jackson S.A."/>
        </authorList>
    </citation>
    <scope>NUCLEOTIDE SEQUENCE [LARGE SCALE GENOMIC DNA]</scope>
</reference>
<keyword evidence="10" id="KW-0472">Membrane</keyword>
<dbReference type="STRING" id="3821.A0A151R7Q2"/>
<evidence type="ECO:0000256" key="2">
    <source>
        <dbReference type="ARBA" id="ARBA00011738"/>
    </source>
</evidence>
<dbReference type="SUPFAM" id="SSF57667">
    <property type="entry name" value="beta-beta-alpha zinc fingers"/>
    <property type="match status" value="1"/>
</dbReference>
<evidence type="ECO:0000256" key="3">
    <source>
        <dbReference type="ARBA" id="ARBA00022723"/>
    </source>
</evidence>
<evidence type="ECO:0000256" key="7">
    <source>
        <dbReference type="ARBA" id="ARBA00023242"/>
    </source>
</evidence>
<keyword evidence="10" id="KW-1133">Transmembrane helix</keyword>
<evidence type="ECO:0000313" key="13">
    <source>
        <dbReference type="Proteomes" id="UP000075243"/>
    </source>
</evidence>
<dbReference type="AlphaFoldDB" id="A0A151R7Q2"/>
<dbReference type="InterPro" id="IPR036236">
    <property type="entry name" value="Znf_C2H2_sf"/>
</dbReference>
<name>A0A151R7Q2_CAJCA</name>
<keyword evidence="4 8" id="KW-0863">Zinc-finger</keyword>
<evidence type="ECO:0000256" key="4">
    <source>
        <dbReference type="ARBA" id="ARBA00022771"/>
    </source>
</evidence>
<dbReference type="GO" id="GO:0008270">
    <property type="term" value="F:zinc ion binding"/>
    <property type="evidence" value="ECO:0007669"/>
    <property type="project" value="UniProtKB-KW"/>
</dbReference>
<dbReference type="EMBL" id="KQ483980">
    <property type="protein sequence ID" value="KYP38650.1"/>
    <property type="molecule type" value="Genomic_DNA"/>
</dbReference>
<keyword evidence="10" id="KW-0812">Transmembrane</keyword>